<protein>
    <recommendedName>
        <fullName evidence="4">Lipoprotein</fullName>
    </recommendedName>
</protein>
<gene>
    <name evidence="2" type="ORF">DW355_11745</name>
</gene>
<dbReference type="OrthoDB" id="6387823at2"/>
<sequence>MVLACLPLLTACTTQAWYEGSRAGARQQCNQQPPGAYEDCMRRVNEGVGGQSYDSYQREREELRRK</sequence>
<evidence type="ECO:0008006" key="4">
    <source>
        <dbReference type="Google" id="ProtNLM"/>
    </source>
</evidence>
<feature type="compositionally biased region" description="Basic and acidic residues" evidence="1">
    <location>
        <begin position="56"/>
        <end position="66"/>
    </location>
</feature>
<evidence type="ECO:0000313" key="2">
    <source>
        <dbReference type="EMBL" id="QBK05328.1"/>
    </source>
</evidence>
<evidence type="ECO:0000313" key="3">
    <source>
        <dbReference type="Proteomes" id="UP000292939"/>
    </source>
</evidence>
<name>A0A4P6UJ15_9BURK</name>
<dbReference type="AlphaFoldDB" id="A0A4P6UJ15"/>
<reference evidence="2 3" key="1">
    <citation type="submission" date="2018-07" db="EMBL/GenBank/DDBJ databases">
        <title>Exploring interactions and the metabolic potential of the ultra-small soil bacteria Hylemonella gracilis.</title>
        <authorList>
            <person name="Tyc O."/>
            <person name="Kulkarni P."/>
            <person name="Gawehns F."/>
            <person name="Hundscheid M."/>
            <person name="Zweers H."/>
            <person name="Garbeva P."/>
        </authorList>
    </citation>
    <scope>NUCLEOTIDE SEQUENCE [LARGE SCALE GENOMIC DNA]</scope>
    <source>
        <strain evidence="2 3">NS1</strain>
    </source>
</reference>
<dbReference type="Proteomes" id="UP000292939">
    <property type="component" value="Chromosome"/>
</dbReference>
<dbReference type="KEGG" id="hgr:DW355_11745"/>
<organism evidence="2 3">
    <name type="scientific">Hylemonella gracilis</name>
    <dbReference type="NCBI Taxonomy" id="80880"/>
    <lineage>
        <taxon>Bacteria</taxon>
        <taxon>Pseudomonadati</taxon>
        <taxon>Pseudomonadota</taxon>
        <taxon>Betaproteobacteria</taxon>
        <taxon>Burkholderiales</taxon>
        <taxon>Comamonadaceae</taxon>
        <taxon>Hylemonella</taxon>
    </lineage>
</organism>
<evidence type="ECO:0000256" key="1">
    <source>
        <dbReference type="SAM" id="MobiDB-lite"/>
    </source>
</evidence>
<dbReference type="EMBL" id="CP031395">
    <property type="protein sequence ID" value="QBK05328.1"/>
    <property type="molecule type" value="Genomic_DNA"/>
</dbReference>
<proteinExistence type="predicted"/>
<feature type="region of interest" description="Disordered" evidence="1">
    <location>
        <begin position="47"/>
        <end position="66"/>
    </location>
</feature>
<accession>A0A4P6UJ15</accession>